<dbReference type="Gene3D" id="2.60.120.10">
    <property type="entry name" value="Jelly Rolls"/>
    <property type="match status" value="1"/>
</dbReference>
<gene>
    <name evidence="3" type="ORF">OEZ71_00065</name>
</gene>
<keyword evidence="1" id="KW-0812">Transmembrane</keyword>
<dbReference type="RefSeq" id="WP_263737891.1">
    <property type="nucleotide sequence ID" value="NZ_JAOWKZ010000001.1"/>
</dbReference>
<proteinExistence type="predicted"/>
<sequence>MIWIELLGWIAAGFTITAYSMRTMLPLRVAAIFANVFFIAYGGLAGIYPNLALHLLLLPFNIFRLVEILRVTRRIRAARKADIDFDWLTQLISPRRFADKEILFRKGDRPDNLYYVVSGTIRLSEADIILGAGEFLGEIAFFTDAKERTLTAVCDGPCEVLPIDESTFMRLYYQNPAFGMYIVRLISRRLLQGMREMPQVYVPVVKTV</sequence>
<dbReference type="InterPro" id="IPR014710">
    <property type="entry name" value="RmlC-like_jellyroll"/>
</dbReference>
<keyword evidence="4" id="KW-1185">Reference proteome</keyword>
<dbReference type="CDD" id="cd00038">
    <property type="entry name" value="CAP_ED"/>
    <property type="match status" value="1"/>
</dbReference>
<dbReference type="Proteomes" id="UP001652564">
    <property type="component" value="Unassembled WGS sequence"/>
</dbReference>
<feature type="domain" description="Cyclic nucleotide-binding" evidence="2">
    <location>
        <begin position="88"/>
        <end position="171"/>
    </location>
</feature>
<dbReference type="InterPro" id="IPR050397">
    <property type="entry name" value="Env_Response_Regulators"/>
</dbReference>
<dbReference type="PANTHER" id="PTHR24567">
    <property type="entry name" value="CRP FAMILY TRANSCRIPTIONAL REGULATORY PROTEIN"/>
    <property type="match status" value="1"/>
</dbReference>
<dbReference type="EMBL" id="JAOWKZ010000001">
    <property type="protein sequence ID" value="MCV2870683.1"/>
    <property type="molecule type" value="Genomic_DNA"/>
</dbReference>
<name>A0ABT2ZHR8_9RHOB</name>
<evidence type="ECO:0000259" key="2">
    <source>
        <dbReference type="PROSITE" id="PS50042"/>
    </source>
</evidence>
<dbReference type="SUPFAM" id="SSF51206">
    <property type="entry name" value="cAMP-binding domain-like"/>
    <property type="match status" value="1"/>
</dbReference>
<dbReference type="InterPro" id="IPR000595">
    <property type="entry name" value="cNMP-bd_dom"/>
</dbReference>
<evidence type="ECO:0000256" key="1">
    <source>
        <dbReference type="SAM" id="Phobius"/>
    </source>
</evidence>
<dbReference type="PROSITE" id="PS50042">
    <property type="entry name" value="CNMP_BINDING_3"/>
    <property type="match status" value="1"/>
</dbReference>
<evidence type="ECO:0000313" key="3">
    <source>
        <dbReference type="EMBL" id="MCV2870683.1"/>
    </source>
</evidence>
<feature type="transmembrane region" description="Helical" evidence="1">
    <location>
        <begin position="29"/>
        <end position="47"/>
    </location>
</feature>
<dbReference type="Pfam" id="PF00027">
    <property type="entry name" value="cNMP_binding"/>
    <property type="match status" value="1"/>
</dbReference>
<keyword evidence="1" id="KW-1133">Transmembrane helix</keyword>
<dbReference type="PANTHER" id="PTHR24567:SF68">
    <property type="entry name" value="DNA-BINDING TRANSCRIPTIONAL DUAL REGULATOR CRP"/>
    <property type="match status" value="1"/>
</dbReference>
<dbReference type="InterPro" id="IPR018490">
    <property type="entry name" value="cNMP-bd_dom_sf"/>
</dbReference>
<dbReference type="SMART" id="SM00100">
    <property type="entry name" value="cNMP"/>
    <property type="match status" value="1"/>
</dbReference>
<comment type="caution">
    <text evidence="3">The sequence shown here is derived from an EMBL/GenBank/DDBJ whole genome shotgun (WGS) entry which is preliminary data.</text>
</comment>
<evidence type="ECO:0000313" key="4">
    <source>
        <dbReference type="Proteomes" id="UP001652564"/>
    </source>
</evidence>
<accession>A0ABT2ZHR8</accession>
<feature type="transmembrane region" description="Helical" evidence="1">
    <location>
        <begin position="6"/>
        <end position="22"/>
    </location>
</feature>
<reference evidence="3 4" key="1">
    <citation type="submission" date="2022-10" db="EMBL/GenBank/DDBJ databases">
        <title>Defluviimonas sp. nov., isolated from ocean surface sediments.</title>
        <authorList>
            <person name="He W."/>
            <person name="Wang L."/>
            <person name="Zhang D.-F."/>
        </authorList>
    </citation>
    <scope>NUCLEOTIDE SEQUENCE [LARGE SCALE GENOMIC DNA]</scope>
    <source>
        <strain evidence="3 4">WL0050</strain>
    </source>
</reference>
<protein>
    <submittedName>
        <fullName evidence="3">Cyclic nucleotide-binding domain-containing protein</fullName>
    </submittedName>
</protein>
<organism evidence="3 4">
    <name type="scientific">Albidovulum litorale</name>
    <dbReference type="NCBI Taxonomy" id="2984134"/>
    <lineage>
        <taxon>Bacteria</taxon>
        <taxon>Pseudomonadati</taxon>
        <taxon>Pseudomonadota</taxon>
        <taxon>Alphaproteobacteria</taxon>
        <taxon>Rhodobacterales</taxon>
        <taxon>Paracoccaceae</taxon>
        <taxon>Albidovulum</taxon>
    </lineage>
</organism>
<keyword evidence="1" id="KW-0472">Membrane</keyword>